<organism evidence="8">
    <name type="scientific">Selaginella moellendorffii</name>
    <name type="common">Spikemoss</name>
    <dbReference type="NCBI Taxonomy" id="88036"/>
    <lineage>
        <taxon>Eukaryota</taxon>
        <taxon>Viridiplantae</taxon>
        <taxon>Streptophyta</taxon>
        <taxon>Embryophyta</taxon>
        <taxon>Tracheophyta</taxon>
        <taxon>Lycopodiopsida</taxon>
        <taxon>Selaginellales</taxon>
        <taxon>Selaginellaceae</taxon>
        <taxon>Selaginella</taxon>
    </lineage>
</organism>
<dbReference type="HOGENOM" id="CLU_009513_0_0_1"/>
<evidence type="ECO:0000256" key="3">
    <source>
        <dbReference type="ARBA" id="ARBA00023054"/>
    </source>
</evidence>
<evidence type="ECO:0000256" key="2">
    <source>
        <dbReference type="ARBA" id="ARBA00022927"/>
    </source>
</evidence>
<dbReference type="PANTHER" id="PTHR13258:SF0">
    <property type="entry name" value="SYNDETIN"/>
    <property type="match status" value="1"/>
</dbReference>
<evidence type="ECO:0008006" key="9">
    <source>
        <dbReference type="Google" id="ProtNLM"/>
    </source>
</evidence>
<dbReference type="GO" id="GO:0000149">
    <property type="term" value="F:SNARE binding"/>
    <property type="evidence" value="ECO:0000318"/>
    <property type="project" value="GO_Central"/>
</dbReference>
<proteinExistence type="predicted"/>
<feature type="domain" description="Syndetin C-terminal" evidence="5">
    <location>
        <begin position="726"/>
        <end position="957"/>
    </location>
</feature>
<keyword evidence="2" id="KW-0653">Protein transport</keyword>
<dbReference type="FunCoup" id="D8RSE0">
    <property type="interactions" value="4609"/>
</dbReference>
<dbReference type="KEGG" id="smo:SELMODRAFT_442305"/>
<dbReference type="AlphaFoldDB" id="D8RSE0"/>
<dbReference type="Pfam" id="PF10475">
    <property type="entry name" value="Vps54_N"/>
    <property type="match status" value="1"/>
</dbReference>
<evidence type="ECO:0000313" key="8">
    <source>
        <dbReference type="Proteomes" id="UP000001514"/>
    </source>
</evidence>
<dbReference type="InterPro" id="IPR019514">
    <property type="entry name" value="Syndetin_C"/>
</dbReference>
<keyword evidence="8" id="KW-1185">Reference proteome</keyword>
<evidence type="ECO:0000259" key="5">
    <source>
        <dbReference type="Pfam" id="PF10474"/>
    </source>
</evidence>
<evidence type="ECO:0000259" key="6">
    <source>
        <dbReference type="Pfam" id="PF10475"/>
    </source>
</evidence>
<dbReference type="InterPro" id="IPR019515">
    <property type="entry name" value="VPS54_N"/>
</dbReference>
<dbReference type="Proteomes" id="UP000001514">
    <property type="component" value="Unassembled WGS sequence"/>
</dbReference>
<feature type="region of interest" description="Disordered" evidence="4">
    <location>
        <begin position="551"/>
        <end position="578"/>
    </location>
</feature>
<gene>
    <name evidence="7" type="ORF">SELMODRAFT_442305</name>
</gene>
<accession>D8RSE0</accession>
<dbReference type="GO" id="GO:0042147">
    <property type="term" value="P:retrograde transport, endosome to Golgi"/>
    <property type="evidence" value="ECO:0007669"/>
    <property type="project" value="InterPro"/>
</dbReference>
<dbReference type="EMBL" id="GL377588">
    <property type="protein sequence ID" value="EFJ24849.1"/>
    <property type="molecule type" value="Genomic_DNA"/>
</dbReference>
<evidence type="ECO:0000256" key="1">
    <source>
        <dbReference type="ARBA" id="ARBA00022448"/>
    </source>
</evidence>
<evidence type="ECO:0000256" key="4">
    <source>
        <dbReference type="SAM" id="MobiDB-lite"/>
    </source>
</evidence>
<dbReference type="Pfam" id="PF10474">
    <property type="entry name" value="Syndetin_C"/>
    <property type="match status" value="1"/>
</dbReference>
<evidence type="ECO:0000313" key="7">
    <source>
        <dbReference type="EMBL" id="EFJ24849.1"/>
    </source>
</evidence>
<dbReference type="GO" id="GO:1990745">
    <property type="term" value="C:EARP complex"/>
    <property type="evidence" value="ECO:0000318"/>
    <property type="project" value="GO_Central"/>
</dbReference>
<feature type="domain" description="Vacuolar protein sorting-associated protein 54 N-terminal" evidence="6">
    <location>
        <begin position="68"/>
        <end position="295"/>
    </location>
</feature>
<dbReference type="Gramene" id="EFJ24849">
    <property type="protein sequence ID" value="EFJ24849"/>
    <property type="gene ID" value="SELMODRAFT_442305"/>
</dbReference>
<dbReference type="GO" id="GO:0032456">
    <property type="term" value="P:endocytic recycling"/>
    <property type="evidence" value="ECO:0000318"/>
    <property type="project" value="GO_Central"/>
</dbReference>
<dbReference type="PANTHER" id="PTHR13258">
    <property type="entry name" value="SYNDETIN"/>
    <property type="match status" value="1"/>
</dbReference>
<dbReference type="STRING" id="88036.D8RSE0"/>
<dbReference type="GO" id="GO:0015031">
    <property type="term" value="P:protein transport"/>
    <property type="evidence" value="ECO:0007669"/>
    <property type="project" value="UniProtKB-KW"/>
</dbReference>
<dbReference type="OMA" id="GMSQIHE"/>
<dbReference type="GO" id="GO:0005829">
    <property type="term" value="C:cytosol"/>
    <property type="evidence" value="ECO:0007669"/>
    <property type="project" value="GOC"/>
</dbReference>
<sequence length="961" mass="107871">MDFKNIGEKFLQSVKAGRARSFILSSSSDRPEIPARAAAAAAIAKSIAATPPHDRLSIASTSGETPSDFDPVRYLLEHLPEQPTQEFFENKVSQRMLQLDDITEKLSIQVMEHHEEMVKGMQMVTEVEKDLQVSKIICKNGRRRLSLAIHEVSQDLVVAGNVRKKQVLMDMLPILERIQHAIDIKSRLDSTIEEGNYGKALQMCSECLQLLEEMSGLAAVQDMNHSIEEWLQKTIVKVDEVLLDVCRQFNVEKYMTVIDAYAMIDDIPGLSDKTQTFYAQIIVARTHSVLKEYLPQVYFAYYIMYALFDVPCTDRRITSSSEKGKTSAVSNGVLHRSRSQGSLSQPVQAAHRHSSSLESGTKDDSVSGRMQNGPALTEDMLDSRNRLRMEVARAVGKGLEKGRKTVWELAARRVSALLSSDAFCAASAHHFLLNLDLLNKFILAGEAFSGAEAIPLRAKLVKQSEKYFGAFHRQNLEVLRMMLEKEPWQRVPSGFLKSLNLAGLTGNGAPIVASTTSESMMLKPGEKLEVQQGFTEWLRKGNPFTESRIADVSSGKLDGSPHGKMPSNVTPKEEEEENEDLLADFIDEDSQRPGRLETKSNAGDDERITLTSSSINMLRSIDRYARLMQILEPISLEVFKGLSQVFELYFFIVFKTFGQRDLFSGRAPSDSPSVISGRLRGALVRISQQLEEQRLKYAAGHPQPMNAGVFEMSSQGLGGMVSPSNFFAIKERTVAAESLIFLATLIRNSRQHLQSLLHQNALPFVDQFFARTVDASIDLREHVYKTGARLLLNIGSYVDRISNTRWELKELGMEHNGYVDSLLGEFKQYTVRLSNAGVSRQVHELLLQYGVDILAETLVEGLSRVRRCNNEGRAVMSLDLQVLINGLQHLAPAKLKANLQIVDAYIKAFYLPETEYLYWAKSHPEYSKQQIINLINLVASMNNWKRKTRTDLLERIESGDL</sequence>
<dbReference type="eggNOG" id="KOG2939">
    <property type="taxonomic scope" value="Eukaryota"/>
</dbReference>
<reference evidence="7 8" key="1">
    <citation type="journal article" date="2011" name="Science">
        <title>The Selaginella genome identifies genetic changes associated with the evolution of vascular plants.</title>
        <authorList>
            <person name="Banks J.A."/>
            <person name="Nishiyama T."/>
            <person name="Hasebe M."/>
            <person name="Bowman J.L."/>
            <person name="Gribskov M."/>
            <person name="dePamphilis C."/>
            <person name="Albert V.A."/>
            <person name="Aono N."/>
            <person name="Aoyama T."/>
            <person name="Ambrose B.A."/>
            <person name="Ashton N.W."/>
            <person name="Axtell M.J."/>
            <person name="Barker E."/>
            <person name="Barker M.S."/>
            <person name="Bennetzen J.L."/>
            <person name="Bonawitz N.D."/>
            <person name="Chapple C."/>
            <person name="Cheng C."/>
            <person name="Correa L.G."/>
            <person name="Dacre M."/>
            <person name="DeBarry J."/>
            <person name="Dreyer I."/>
            <person name="Elias M."/>
            <person name="Engstrom E.M."/>
            <person name="Estelle M."/>
            <person name="Feng L."/>
            <person name="Finet C."/>
            <person name="Floyd S.K."/>
            <person name="Frommer W.B."/>
            <person name="Fujita T."/>
            <person name="Gramzow L."/>
            <person name="Gutensohn M."/>
            <person name="Harholt J."/>
            <person name="Hattori M."/>
            <person name="Heyl A."/>
            <person name="Hirai T."/>
            <person name="Hiwatashi Y."/>
            <person name="Ishikawa M."/>
            <person name="Iwata M."/>
            <person name="Karol K.G."/>
            <person name="Koehler B."/>
            <person name="Kolukisaoglu U."/>
            <person name="Kubo M."/>
            <person name="Kurata T."/>
            <person name="Lalonde S."/>
            <person name="Li K."/>
            <person name="Li Y."/>
            <person name="Litt A."/>
            <person name="Lyons E."/>
            <person name="Manning G."/>
            <person name="Maruyama T."/>
            <person name="Michael T.P."/>
            <person name="Mikami K."/>
            <person name="Miyazaki S."/>
            <person name="Morinaga S."/>
            <person name="Murata T."/>
            <person name="Mueller-Roeber B."/>
            <person name="Nelson D.R."/>
            <person name="Obara M."/>
            <person name="Oguri Y."/>
            <person name="Olmstead R.G."/>
            <person name="Onodera N."/>
            <person name="Petersen B.L."/>
            <person name="Pils B."/>
            <person name="Prigge M."/>
            <person name="Rensing S.A."/>
            <person name="Riano-Pachon D.M."/>
            <person name="Roberts A.W."/>
            <person name="Sato Y."/>
            <person name="Scheller H.V."/>
            <person name="Schulz B."/>
            <person name="Schulz C."/>
            <person name="Shakirov E.V."/>
            <person name="Shibagaki N."/>
            <person name="Shinohara N."/>
            <person name="Shippen D.E."/>
            <person name="Soerensen I."/>
            <person name="Sotooka R."/>
            <person name="Sugimoto N."/>
            <person name="Sugita M."/>
            <person name="Sumikawa N."/>
            <person name="Tanurdzic M."/>
            <person name="Theissen G."/>
            <person name="Ulvskov P."/>
            <person name="Wakazuki S."/>
            <person name="Weng J.K."/>
            <person name="Willats W.W."/>
            <person name="Wipf D."/>
            <person name="Wolf P.G."/>
            <person name="Yang L."/>
            <person name="Zimmer A.D."/>
            <person name="Zhu Q."/>
            <person name="Mitros T."/>
            <person name="Hellsten U."/>
            <person name="Loque D."/>
            <person name="Otillar R."/>
            <person name="Salamov A."/>
            <person name="Schmutz J."/>
            <person name="Shapiro H."/>
            <person name="Lindquist E."/>
            <person name="Lucas S."/>
            <person name="Rokhsar D."/>
            <person name="Grigoriev I.V."/>
        </authorList>
    </citation>
    <scope>NUCLEOTIDE SEQUENCE [LARGE SCALE GENOMIC DNA]</scope>
</reference>
<dbReference type="InParanoid" id="D8RSE0"/>
<name>D8RSE0_SELML</name>
<keyword evidence="3" id="KW-0175">Coiled coil</keyword>
<dbReference type="InterPro" id="IPR040047">
    <property type="entry name" value="VPS50"/>
</dbReference>
<protein>
    <recommendedName>
        <fullName evidence="9">Syndetin C-terminal domain-containing protein</fullName>
    </recommendedName>
</protein>
<keyword evidence="1" id="KW-0813">Transport</keyword>
<feature type="region of interest" description="Disordered" evidence="4">
    <location>
        <begin position="319"/>
        <end position="378"/>
    </location>
</feature>